<dbReference type="Gene3D" id="3.40.390.10">
    <property type="entry name" value="Collagenase (Catalytic Domain)"/>
    <property type="match status" value="1"/>
</dbReference>
<dbReference type="InterPro" id="IPR006026">
    <property type="entry name" value="Peptidase_Metallo"/>
</dbReference>
<dbReference type="GO" id="GO:0008270">
    <property type="term" value="F:zinc ion binding"/>
    <property type="evidence" value="ECO:0007669"/>
    <property type="project" value="InterPro"/>
</dbReference>
<accession>A0A0K1QMH9</accession>
<reference evidence="2 3" key="1">
    <citation type="journal article" date="2012" name="J. Bacteriol.">
        <title>Draft genome sequence of the cyanide-utilizing bacterium Pseudomonas fluorescens strain NCIMB 11764.</title>
        <authorList>
            <person name="Vilo C.A."/>
            <person name="Benedik M.J."/>
            <person name="Kunz D.A."/>
            <person name="Dong Q."/>
        </authorList>
    </citation>
    <scope>NUCLEOTIDE SEQUENCE [LARGE SCALE GENOMIC DNA]</scope>
    <source>
        <strain evidence="2 3">NCIMB 11764</strain>
    </source>
</reference>
<name>A0A0K1QMH9_PSEFL</name>
<gene>
    <name evidence="2" type="ORF">B723_11320</name>
</gene>
<dbReference type="InterPro" id="IPR001506">
    <property type="entry name" value="Peptidase_M12A"/>
</dbReference>
<dbReference type="GO" id="GO:0004222">
    <property type="term" value="F:metalloendopeptidase activity"/>
    <property type="evidence" value="ECO:0007669"/>
    <property type="project" value="InterPro"/>
</dbReference>
<evidence type="ECO:0000259" key="1">
    <source>
        <dbReference type="SMART" id="SM00235"/>
    </source>
</evidence>
<sequence>MTTITPCLIETPADITASYEAAISENPANSPNTSSGRNKRSIGKHTKYWAPGRTLKIAISDYDDGGFEIVKNAIKQWLPYVNLTFEFVELVDDEDLYEGDIRIYLSRLYNGTGRSALGTDARATPATEPTLLLGTNYTSIGYEALVIHEFGHALGLTHEHQHPDATIPWNRENTYQLYKQNFGWSKETVDKNLFPLPRNSDQTYTAYDRHSIMHYQVLNICTIGDWEQPENRQLSAGDKAFARQIYP</sequence>
<dbReference type="eggNOG" id="COG0666">
    <property type="taxonomic scope" value="Bacteria"/>
</dbReference>
<feature type="domain" description="Peptidase metallopeptidase" evidence="1">
    <location>
        <begin position="44"/>
        <end position="184"/>
    </location>
</feature>
<dbReference type="SMART" id="SM00235">
    <property type="entry name" value="ZnMc"/>
    <property type="match status" value="1"/>
</dbReference>
<dbReference type="SUPFAM" id="SSF55486">
    <property type="entry name" value="Metalloproteases ('zincins'), catalytic domain"/>
    <property type="match status" value="1"/>
</dbReference>
<evidence type="ECO:0000313" key="2">
    <source>
        <dbReference type="EMBL" id="AKV06961.1"/>
    </source>
</evidence>
<dbReference type="GO" id="GO:0006508">
    <property type="term" value="P:proteolysis"/>
    <property type="evidence" value="ECO:0007669"/>
    <property type="project" value="InterPro"/>
</dbReference>
<evidence type="ECO:0000313" key="3">
    <source>
        <dbReference type="Proteomes" id="UP000017175"/>
    </source>
</evidence>
<proteinExistence type="predicted"/>
<dbReference type="InterPro" id="IPR024079">
    <property type="entry name" value="MetalloPept_cat_dom_sf"/>
</dbReference>
<dbReference type="OrthoDB" id="3669864at2"/>
<dbReference type="AlphaFoldDB" id="A0A0K1QMH9"/>
<protein>
    <submittedName>
        <fullName evidence="2">Peptidase M12</fullName>
    </submittedName>
</protein>
<dbReference type="EMBL" id="CP010945">
    <property type="protein sequence ID" value="AKV06961.1"/>
    <property type="molecule type" value="Genomic_DNA"/>
</dbReference>
<dbReference type="Proteomes" id="UP000017175">
    <property type="component" value="Chromosome"/>
</dbReference>
<dbReference type="Pfam" id="PF01400">
    <property type="entry name" value="Astacin"/>
    <property type="match status" value="1"/>
</dbReference>
<organism evidence="2 3">
    <name type="scientific">Pseudomonas fluorescens NCIMB 11764</name>
    <dbReference type="NCBI Taxonomy" id="1221522"/>
    <lineage>
        <taxon>Bacteria</taxon>
        <taxon>Pseudomonadati</taxon>
        <taxon>Pseudomonadota</taxon>
        <taxon>Gammaproteobacteria</taxon>
        <taxon>Pseudomonadales</taxon>
        <taxon>Pseudomonadaceae</taxon>
        <taxon>Pseudomonas</taxon>
    </lineage>
</organism>
<dbReference type="RefSeq" id="WP_017336697.1">
    <property type="nucleotide sequence ID" value="NZ_CP010945.1"/>
</dbReference>